<dbReference type="SUPFAM" id="SSF55287">
    <property type="entry name" value="RPB5-like RNA polymerase subunit"/>
    <property type="match status" value="1"/>
</dbReference>
<name>A0A0N9PWN2_9VIRU</name>
<dbReference type="Gene3D" id="3.90.940.20">
    <property type="entry name" value="RPB5-like RNA polymerase subunit"/>
    <property type="match status" value="1"/>
</dbReference>
<keyword evidence="3" id="KW-0240">DNA-directed RNA polymerase</keyword>
<evidence type="ECO:0000313" key="4">
    <source>
        <dbReference type="Proteomes" id="UP000319438"/>
    </source>
</evidence>
<evidence type="ECO:0000256" key="1">
    <source>
        <dbReference type="ARBA" id="ARBA00023163"/>
    </source>
</evidence>
<dbReference type="InterPro" id="IPR035913">
    <property type="entry name" value="RPB5-like_sf"/>
</dbReference>
<dbReference type="EMBL" id="KT428292">
    <property type="protein sequence ID" value="ALH07079.1"/>
    <property type="molecule type" value="Genomic_DNA"/>
</dbReference>
<accession>A0A0N9PWN2</accession>
<dbReference type="PANTHER" id="PTHR10535">
    <property type="entry name" value="DNA-DIRECTED RNA POLYMERASES I, II, AND III SUBUNIT RPABC1"/>
    <property type="match status" value="1"/>
</dbReference>
<dbReference type="GO" id="GO:0003677">
    <property type="term" value="F:DNA binding"/>
    <property type="evidence" value="ECO:0007669"/>
    <property type="project" value="InterPro"/>
</dbReference>
<dbReference type="SUPFAM" id="SSF53036">
    <property type="entry name" value="Eukaryotic RPB5 N-terminal domain"/>
    <property type="match status" value="1"/>
</dbReference>
<protein>
    <submittedName>
        <fullName evidence="3">DNA-directed RNA polymerase subunit RPB5</fullName>
    </submittedName>
</protein>
<dbReference type="InterPro" id="IPR000783">
    <property type="entry name" value="RNA_pol_subH/Rpb5_C"/>
</dbReference>
<dbReference type="InterPro" id="IPR014381">
    <property type="entry name" value="Arch_Rpo5/euc_Rpb5"/>
</dbReference>
<dbReference type="Pfam" id="PF01191">
    <property type="entry name" value="RNA_pol_Rpb5_C"/>
    <property type="match status" value="1"/>
</dbReference>
<organism evidence="3 4">
    <name type="scientific">Port-miou virus</name>
    <dbReference type="NCBI Taxonomy" id="1733873"/>
    <lineage>
        <taxon>Viruses</taxon>
        <taxon>Varidnaviria</taxon>
        <taxon>Bamfordvirae</taxon>
        <taxon>Nucleocytoviricota</taxon>
        <taxon>Megaviricetes</taxon>
        <taxon>Pimascovirales</taxon>
        <taxon>Pimascovirales incertae sedis</taxon>
        <taxon>Marseilleviridae</taxon>
        <taxon>Losannavirus</taxon>
        <taxon>Losannavirus lausannense</taxon>
        <taxon>Lausannevirus</taxon>
    </lineage>
</organism>
<feature type="domain" description="RNA polymerase subunit H/Rpb5 C-terminal" evidence="2">
    <location>
        <begin position="122"/>
        <end position="190"/>
    </location>
</feature>
<keyword evidence="1" id="KW-0804">Transcription</keyword>
<evidence type="ECO:0000313" key="3">
    <source>
        <dbReference type="EMBL" id="ALH07079.1"/>
    </source>
</evidence>
<dbReference type="PANTHER" id="PTHR10535:SF0">
    <property type="entry name" value="DNA-DIRECTED RNA POLYMERASES I, II, AND III SUBUNIT RPABC1"/>
    <property type="match status" value="1"/>
</dbReference>
<dbReference type="PIRSF" id="PIRSF000747">
    <property type="entry name" value="RPB5"/>
    <property type="match status" value="1"/>
</dbReference>
<proteinExistence type="predicted"/>
<dbReference type="GO" id="GO:0042797">
    <property type="term" value="P:tRNA transcription by RNA polymerase III"/>
    <property type="evidence" value="ECO:0007669"/>
    <property type="project" value="TreeGrafter"/>
</dbReference>
<evidence type="ECO:0000259" key="2">
    <source>
        <dbReference type="Pfam" id="PF01191"/>
    </source>
</evidence>
<dbReference type="GO" id="GO:0006366">
    <property type="term" value="P:transcription by RNA polymerase II"/>
    <property type="evidence" value="ECO:0007669"/>
    <property type="project" value="TreeGrafter"/>
</dbReference>
<dbReference type="InterPro" id="IPR036710">
    <property type="entry name" value="RNA_pol_Rpb5_N_sf"/>
</dbReference>
<sequence>MDFQIVRAKKAVVSMMTDREFLPLKKLPDPSESTSKECVIWDFVHEKDPEKFARVFWSLGSESKMSFVQQVFSEAATEKLNQIVIIVEHPLVSKAKTTVNSITKIVNTCVFEISDVQFRKPSHKLVPPHRRLSEEEKQKVLEDYQVKKEKCPRISDLDPIVQWYGWSLGDLIEIQRAEGVFKNTKTYRIVWEHETLGE</sequence>
<gene>
    <name evidence="3" type="ORF">PMV_381</name>
</gene>
<dbReference type="GO" id="GO:0006362">
    <property type="term" value="P:transcription elongation by RNA polymerase I"/>
    <property type="evidence" value="ECO:0007669"/>
    <property type="project" value="TreeGrafter"/>
</dbReference>
<dbReference type="GO" id="GO:0003899">
    <property type="term" value="F:DNA-directed RNA polymerase activity"/>
    <property type="evidence" value="ECO:0007669"/>
    <property type="project" value="InterPro"/>
</dbReference>
<dbReference type="Proteomes" id="UP000319438">
    <property type="component" value="Segment"/>
</dbReference>
<dbReference type="GO" id="GO:0000428">
    <property type="term" value="C:DNA-directed RNA polymerase complex"/>
    <property type="evidence" value="ECO:0007669"/>
    <property type="project" value="UniProtKB-KW"/>
</dbReference>
<reference evidence="3" key="1">
    <citation type="journal article" date="2015" name="Genome Announc.">
        <title>Complete Genome Sequence of a New Member of the Marseilleviridae Recovered from the Brackish Submarine Spring in the Cassis Port-Miou Calanque, France.</title>
        <authorList>
            <person name="Doutre G."/>
            <person name="Arfib B."/>
            <person name="Rochette P."/>
            <person name="Claverie J.M."/>
            <person name="Bonin P."/>
            <person name="Abergel C."/>
        </authorList>
    </citation>
    <scope>NUCLEOTIDE SEQUENCE [LARGE SCALE GENOMIC DNA]</scope>
    <source>
        <strain evidence="3">1</strain>
    </source>
</reference>